<protein>
    <submittedName>
        <fullName evidence="1">Uncharacterized protein</fullName>
    </submittedName>
</protein>
<accession>A0ABY5HZV5</accession>
<evidence type="ECO:0000313" key="2">
    <source>
        <dbReference type="Proteomes" id="UP001060112"/>
    </source>
</evidence>
<organism evidence="1 2">
    <name type="scientific">Allocoprobacillus halotolerans</name>
    <dbReference type="NCBI Taxonomy" id="2944914"/>
    <lineage>
        <taxon>Bacteria</taxon>
        <taxon>Bacillati</taxon>
        <taxon>Bacillota</taxon>
        <taxon>Erysipelotrichia</taxon>
        <taxon>Erysipelotrichales</taxon>
        <taxon>Erysipelotrichaceae</taxon>
        <taxon>Allocoprobacillus</taxon>
    </lineage>
</organism>
<dbReference type="EMBL" id="CP101620">
    <property type="protein sequence ID" value="UTY38622.1"/>
    <property type="molecule type" value="Genomic_DNA"/>
</dbReference>
<dbReference type="Proteomes" id="UP001060112">
    <property type="component" value="Chromosome"/>
</dbReference>
<sequence>MFPYESIQITSQDWQRSLMEDVEISSQKEGYSRVLAQIVEINDQRILFRPLENNLYTDEQLCLCLESNYAKDVHLAYQFQKGDEVYLTLNGKYVLHDDGDNINDIAPLSIISTQYINE</sequence>
<name>A0ABY5HZV5_9FIRM</name>
<keyword evidence="2" id="KW-1185">Reference proteome</keyword>
<proteinExistence type="predicted"/>
<gene>
    <name evidence="1" type="ORF">NMU03_13500</name>
</gene>
<reference evidence="1" key="1">
    <citation type="submission" date="2022-07" db="EMBL/GenBank/DDBJ databases">
        <title>Faecal culturing of patients with breast cancer.</title>
        <authorList>
            <person name="Teng N.M.Y."/>
            <person name="Kiu R."/>
            <person name="Evans R."/>
            <person name="Baker D.J."/>
            <person name="Zenner C."/>
            <person name="Robinson S.D."/>
            <person name="Hall L.J."/>
        </authorList>
    </citation>
    <scope>NUCLEOTIDE SEQUENCE</scope>
    <source>
        <strain evidence="1">LH1062</strain>
    </source>
</reference>
<evidence type="ECO:0000313" key="1">
    <source>
        <dbReference type="EMBL" id="UTY38622.1"/>
    </source>
</evidence>
<dbReference type="RefSeq" id="WP_290139055.1">
    <property type="nucleotide sequence ID" value="NZ_CP101620.1"/>
</dbReference>